<evidence type="ECO:0000256" key="2">
    <source>
        <dbReference type="SAM" id="MobiDB-lite"/>
    </source>
</evidence>
<dbReference type="AlphaFoldDB" id="A0A8S9ZZA1"/>
<protein>
    <submittedName>
        <fullName evidence="4">C2 NT-type domain-containing protein</fullName>
    </submittedName>
</protein>
<reference evidence="4" key="1">
    <citation type="journal article" date="2020" name="Ecol. Evol.">
        <title>Genome structure and content of the rice root-knot nematode (Meloidogyne graminicola).</title>
        <authorList>
            <person name="Phan N.T."/>
            <person name="Danchin E.G.J."/>
            <person name="Klopp C."/>
            <person name="Perfus-Barbeoch L."/>
            <person name="Kozlowski D.K."/>
            <person name="Koutsovoulos G.D."/>
            <person name="Lopez-Roques C."/>
            <person name="Bouchez O."/>
            <person name="Zahm M."/>
            <person name="Besnard G."/>
            <person name="Bellafiore S."/>
        </authorList>
    </citation>
    <scope>NUCLEOTIDE SEQUENCE</scope>
    <source>
        <strain evidence="4">VN-18</strain>
    </source>
</reference>
<feature type="compositionally biased region" description="Polar residues" evidence="2">
    <location>
        <begin position="345"/>
        <end position="357"/>
    </location>
</feature>
<comment type="caution">
    <text evidence="4">The sequence shown here is derived from an EMBL/GenBank/DDBJ whole genome shotgun (WGS) entry which is preliminary data.</text>
</comment>
<dbReference type="InterPro" id="IPR019448">
    <property type="entry name" value="NT-C2"/>
</dbReference>
<dbReference type="EMBL" id="JABEBT010000011">
    <property type="protein sequence ID" value="KAF7638642.1"/>
    <property type="molecule type" value="Genomic_DNA"/>
</dbReference>
<evidence type="ECO:0000313" key="5">
    <source>
        <dbReference type="Proteomes" id="UP000605970"/>
    </source>
</evidence>
<proteinExistence type="predicted"/>
<feature type="coiled-coil region" evidence="1">
    <location>
        <begin position="512"/>
        <end position="539"/>
    </location>
</feature>
<gene>
    <name evidence="4" type="ORF">Mgra_00002020</name>
</gene>
<name>A0A8S9ZZA1_9BILA</name>
<dbReference type="Proteomes" id="UP000605970">
    <property type="component" value="Unassembled WGS sequence"/>
</dbReference>
<feature type="domain" description="C2 NT-type" evidence="3">
    <location>
        <begin position="8"/>
        <end position="168"/>
    </location>
</feature>
<organism evidence="4 5">
    <name type="scientific">Meloidogyne graminicola</name>
    <dbReference type="NCBI Taxonomy" id="189291"/>
    <lineage>
        <taxon>Eukaryota</taxon>
        <taxon>Metazoa</taxon>
        <taxon>Ecdysozoa</taxon>
        <taxon>Nematoda</taxon>
        <taxon>Chromadorea</taxon>
        <taxon>Rhabditida</taxon>
        <taxon>Tylenchina</taxon>
        <taxon>Tylenchomorpha</taxon>
        <taxon>Tylenchoidea</taxon>
        <taxon>Meloidogynidae</taxon>
        <taxon>Meloidogyninae</taxon>
        <taxon>Meloidogyne</taxon>
    </lineage>
</organism>
<sequence length="579" mass="65791">MKQFIKKVERYNKKSTKFKFHLEPKQMTIETDDKWCPDQVLLVCQHRNKRFASRPRKLESSCTIACRRLVVWPESLSDPIEFETTIYSQNSTPNSYEDKIWTLVLEGSMTKLRGEKAKLKNRPLASTELNMKTLISQPGMKAEVNVVMRPLQEGIKFCRLEMFLITTNVTTSNDVSSLVQPDSTQVQNIHQQEIPTLYMPGVYQQSTNTQPSYAMHSSDFANSHPADYQFSPNAPNAYPQALIMQQPHQAAGYQFLGQPQQVIPTSTHAPQQLISTVSSVNVSIGMPVTSFSVPQNDLKISSAGGTLTSANANTITQVQPVKQKKLLTSVDPETRDSLKLGPDTKNATPVGSSTAFNEETKSTEVKTDFCRKVAERAANETDALQQNLHVPSSFVMKNNGVIHHELLEQLPQQQKTDSIPIIQKKEEGSDQETELIEHHHRLVGEKDQLSRRQDYLNVQLELNETEFKLLHLRNRLTTSVSPNERNLDNEGIEGEAILMNARRDSNNLLIEYRELMDLKDELTHKLSDLEEEKEEGIERSRLILEQTRNLKFEFSSWYSGTLECIKTINGLVEWNGTTF</sequence>
<keyword evidence="5" id="KW-1185">Reference proteome</keyword>
<evidence type="ECO:0000259" key="3">
    <source>
        <dbReference type="PROSITE" id="PS51840"/>
    </source>
</evidence>
<dbReference type="OrthoDB" id="5972258at2759"/>
<evidence type="ECO:0000256" key="1">
    <source>
        <dbReference type="SAM" id="Coils"/>
    </source>
</evidence>
<evidence type="ECO:0000313" key="4">
    <source>
        <dbReference type="EMBL" id="KAF7638642.1"/>
    </source>
</evidence>
<dbReference type="PROSITE" id="PS51840">
    <property type="entry name" value="C2_NT"/>
    <property type="match status" value="1"/>
</dbReference>
<accession>A0A8S9ZZA1</accession>
<keyword evidence="1" id="KW-0175">Coiled coil</keyword>
<feature type="region of interest" description="Disordered" evidence="2">
    <location>
        <begin position="330"/>
        <end position="359"/>
    </location>
</feature>